<dbReference type="PANTHER" id="PTHR13932:SF5">
    <property type="entry name" value="RADICAL S-ADENOSYL METHIONINE DOMAIN-CONTAINING PROTEIN 1, MITOCHONDRIAL"/>
    <property type="match status" value="1"/>
</dbReference>
<dbReference type="InterPro" id="IPR006638">
    <property type="entry name" value="Elp3/MiaA/NifB-like_rSAM"/>
</dbReference>
<dbReference type="PANTHER" id="PTHR13932">
    <property type="entry name" value="COPROPORPHYRINIGEN III OXIDASE"/>
    <property type="match status" value="1"/>
</dbReference>
<evidence type="ECO:0000313" key="4">
    <source>
        <dbReference type="EMBL" id="SEL25305.1"/>
    </source>
</evidence>
<keyword evidence="2" id="KW-0479">Metal-binding</keyword>
<dbReference type="EMBL" id="FOBC01000008">
    <property type="protein sequence ID" value="SEL25305.1"/>
    <property type="molecule type" value="Genomic_DNA"/>
</dbReference>
<sequence length="410" mass="44606">MRTPSPSSPGVPPLSLYIHVPWCVRKCPYCDFNSHGVGRSAELPESSYLAALVADLEADLPLVADRELVSIFIGGGTPSLMSAGFYERLLAAVASRLPLAAEVEITLEANPGTLERGRFAGYRAAGINRLSLGVQSFQDTQLAALGRIHGGDDAVAAVEEARQAGFDNLNLDLMHGLPGQTPALALADIDQALSLAPEHISWYQLTLEPNTEFHAFPPKLPVEEVLWDIQDLGHERLEAAGLERYEISAYARPGGGSRHNINYWQFGDYLGIGAGAHGKLSIPGAEGLQIQRRWKSRLPEAYLRRINDPRGFVAGHVDIDERELPLEFAMNALRLIEGVPLSTWSAHTGRGSQAILSRLSAAREKGLLVEDAGRLQASDQGLLFLNELLALISEFRPGKEELVYRGDNDP</sequence>
<keyword evidence="2" id="KW-0004">4Fe-4S</keyword>
<dbReference type="GO" id="GO:0046872">
    <property type="term" value="F:metal ion binding"/>
    <property type="evidence" value="ECO:0007669"/>
    <property type="project" value="UniProtKB-UniRule"/>
</dbReference>
<dbReference type="PROSITE" id="PS51918">
    <property type="entry name" value="RADICAL_SAM"/>
    <property type="match status" value="1"/>
</dbReference>
<dbReference type="CDD" id="cd01335">
    <property type="entry name" value="Radical_SAM"/>
    <property type="match status" value="1"/>
</dbReference>
<accession>A0A1H7NQI4</accession>
<dbReference type="SMART" id="SM00729">
    <property type="entry name" value="Elp3"/>
    <property type="match status" value="1"/>
</dbReference>
<comment type="similarity">
    <text evidence="1">Belongs to the anaerobic coproporphyrinogen-III oxidase family. HemW subfamily.</text>
</comment>
<dbReference type="OrthoDB" id="9808022at2"/>
<dbReference type="Pfam" id="PF04055">
    <property type="entry name" value="Radical_SAM"/>
    <property type="match status" value="1"/>
</dbReference>
<reference evidence="5" key="1">
    <citation type="submission" date="2016-10" db="EMBL/GenBank/DDBJ databases">
        <authorList>
            <person name="Varghese N."/>
            <person name="Submissions S."/>
        </authorList>
    </citation>
    <scope>NUCLEOTIDE SEQUENCE [LARGE SCALE GENOMIC DNA]</scope>
    <source>
        <strain evidence="5">CGMCC 1.9150</strain>
    </source>
</reference>
<keyword evidence="2" id="KW-0949">S-adenosyl-L-methionine</keyword>
<dbReference type="STRING" id="650850.SAMN04488129_10869"/>
<dbReference type="GO" id="GO:0006779">
    <property type="term" value="P:porphyrin-containing compound biosynthetic process"/>
    <property type="evidence" value="ECO:0007669"/>
    <property type="project" value="InterPro"/>
</dbReference>
<organism evidence="4 5">
    <name type="scientific">Halomonas daqiaonensis</name>
    <dbReference type="NCBI Taxonomy" id="650850"/>
    <lineage>
        <taxon>Bacteria</taxon>
        <taxon>Pseudomonadati</taxon>
        <taxon>Pseudomonadota</taxon>
        <taxon>Gammaproteobacteria</taxon>
        <taxon>Oceanospirillales</taxon>
        <taxon>Halomonadaceae</taxon>
        <taxon>Halomonas</taxon>
    </lineage>
</organism>
<dbReference type="SFLD" id="SFLDF00562">
    <property type="entry name" value="HemN-like__clustered_with_heat"/>
    <property type="match status" value="1"/>
</dbReference>
<protein>
    <recommendedName>
        <fullName evidence="2">Heme chaperone HemW</fullName>
    </recommendedName>
</protein>
<keyword evidence="2" id="KW-0349">Heme</keyword>
<dbReference type="Gene3D" id="3.30.750.200">
    <property type="match status" value="1"/>
</dbReference>
<dbReference type="InterPro" id="IPR004559">
    <property type="entry name" value="HemW-like"/>
</dbReference>
<keyword evidence="2" id="KW-0408">Iron</keyword>
<evidence type="ECO:0000256" key="2">
    <source>
        <dbReference type="RuleBase" id="RU364116"/>
    </source>
</evidence>
<dbReference type="InterPro" id="IPR034505">
    <property type="entry name" value="Coproporphyrinogen-III_oxidase"/>
</dbReference>
<dbReference type="NCBIfam" id="TIGR00539">
    <property type="entry name" value="hemN_rel"/>
    <property type="match status" value="1"/>
</dbReference>
<name>A0A1H7NQI4_9GAMM</name>
<dbReference type="SFLD" id="SFLDS00029">
    <property type="entry name" value="Radical_SAM"/>
    <property type="match status" value="1"/>
</dbReference>
<feature type="domain" description="Radical SAM core" evidence="3">
    <location>
        <begin position="8"/>
        <end position="243"/>
    </location>
</feature>
<evidence type="ECO:0000256" key="1">
    <source>
        <dbReference type="ARBA" id="ARBA00006100"/>
    </source>
</evidence>
<keyword evidence="2" id="KW-0143">Chaperone</keyword>
<evidence type="ECO:0000313" key="5">
    <source>
        <dbReference type="Proteomes" id="UP000198807"/>
    </source>
</evidence>
<dbReference type="InterPro" id="IPR007197">
    <property type="entry name" value="rSAM"/>
</dbReference>
<dbReference type="GO" id="GO:0051539">
    <property type="term" value="F:4 iron, 4 sulfur cluster binding"/>
    <property type="evidence" value="ECO:0007669"/>
    <property type="project" value="UniProtKB-UniRule"/>
</dbReference>
<dbReference type="SFLD" id="SFLDF00288">
    <property type="entry name" value="HemN-like__clustered_with_nucl"/>
    <property type="match status" value="1"/>
</dbReference>
<dbReference type="RefSeq" id="WP_089712439.1">
    <property type="nucleotide sequence ID" value="NZ_FOBC01000008.1"/>
</dbReference>
<dbReference type="Pfam" id="PF06969">
    <property type="entry name" value="HemN_C"/>
    <property type="match status" value="1"/>
</dbReference>
<keyword evidence="5" id="KW-1185">Reference proteome</keyword>
<keyword evidence="2" id="KW-0411">Iron-sulfur</keyword>
<gene>
    <name evidence="4" type="ORF">SAMN04488129_10869</name>
</gene>
<dbReference type="SUPFAM" id="SSF102114">
    <property type="entry name" value="Radical SAM enzymes"/>
    <property type="match status" value="1"/>
</dbReference>
<dbReference type="SFLD" id="SFLDG01082">
    <property type="entry name" value="B12-binding_domain_containing"/>
    <property type="match status" value="1"/>
</dbReference>
<dbReference type="Proteomes" id="UP000198807">
    <property type="component" value="Unassembled WGS sequence"/>
</dbReference>
<dbReference type="InterPro" id="IPR058240">
    <property type="entry name" value="rSAM_sf"/>
</dbReference>
<keyword evidence="2" id="KW-0963">Cytoplasm</keyword>
<evidence type="ECO:0000259" key="3">
    <source>
        <dbReference type="PROSITE" id="PS51918"/>
    </source>
</evidence>
<dbReference type="InterPro" id="IPR010723">
    <property type="entry name" value="HemN_C"/>
</dbReference>
<dbReference type="GO" id="GO:0005737">
    <property type="term" value="C:cytoplasm"/>
    <property type="evidence" value="ECO:0007669"/>
    <property type="project" value="UniProtKB-SubCell"/>
</dbReference>
<proteinExistence type="inferred from homology"/>
<comment type="function">
    <text evidence="2">Probably acts as a heme chaperone, transferring heme to an unknown acceptor. Binds one molecule of heme per monomer, possibly covalently. Binds 1 [4Fe-4S] cluster. The cluster is coordinated with 3 cysteines and an exchangeable S-adenosyl-L-methionine.</text>
</comment>
<dbReference type="AlphaFoldDB" id="A0A1H7NQI4"/>
<comment type="subcellular location">
    <subcellularLocation>
        <location evidence="2">Cytoplasm</location>
    </subcellularLocation>
</comment>
<dbReference type="SFLD" id="SFLDG01065">
    <property type="entry name" value="anaerobic_coproporphyrinogen-I"/>
    <property type="match status" value="1"/>
</dbReference>
<dbReference type="GO" id="GO:0004109">
    <property type="term" value="F:coproporphyrinogen oxidase activity"/>
    <property type="evidence" value="ECO:0007669"/>
    <property type="project" value="InterPro"/>
</dbReference>